<sequence>MRKAEEPKVRSLLRGGQIGVLNIALLFATAAIAFSLVVTPMVSGSVERETLAFQPDEIDMMSTGSIPKSDNGKRYTIRRSVLQKTPGSVCIVNGYGPEMGSAC</sequence>
<keyword evidence="1" id="KW-0812">Transmembrane</keyword>
<dbReference type="OrthoDB" id="8447782at2"/>
<protein>
    <submittedName>
        <fullName evidence="2">Uncharacterized protein</fullName>
    </submittedName>
</protein>
<keyword evidence="1" id="KW-0472">Membrane</keyword>
<keyword evidence="3" id="KW-1185">Reference proteome</keyword>
<organism evidence="2 3">
    <name type="scientific">Peteryoungia ipomoeae</name>
    <dbReference type="NCBI Taxonomy" id="1210932"/>
    <lineage>
        <taxon>Bacteria</taxon>
        <taxon>Pseudomonadati</taxon>
        <taxon>Pseudomonadota</taxon>
        <taxon>Alphaproteobacteria</taxon>
        <taxon>Hyphomicrobiales</taxon>
        <taxon>Rhizobiaceae</taxon>
        <taxon>Peteryoungia</taxon>
    </lineage>
</organism>
<proteinExistence type="predicted"/>
<accession>A0A4S8P019</accession>
<dbReference type="Proteomes" id="UP000308828">
    <property type="component" value="Unassembled WGS sequence"/>
</dbReference>
<name>A0A4S8P019_9HYPH</name>
<reference evidence="2 3" key="1">
    <citation type="submission" date="2019-04" db="EMBL/GenBank/DDBJ databases">
        <title>Genome sequence of strain shin9-1.</title>
        <authorList>
            <person name="Gao J."/>
            <person name="Sun J."/>
        </authorList>
    </citation>
    <scope>NUCLEOTIDE SEQUENCE [LARGE SCALE GENOMIC DNA]</scope>
    <source>
        <strain evidence="3">shin9-1</strain>
    </source>
</reference>
<dbReference type="EMBL" id="STGV01000004">
    <property type="protein sequence ID" value="THV22561.1"/>
    <property type="molecule type" value="Genomic_DNA"/>
</dbReference>
<comment type="caution">
    <text evidence="2">The sequence shown here is derived from an EMBL/GenBank/DDBJ whole genome shotgun (WGS) entry which is preliminary data.</text>
</comment>
<dbReference type="AlphaFoldDB" id="A0A4S8P019"/>
<gene>
    <name evidence="2" type="ORF">FAA97_14640</name>
</gene>
<keyword evidence="1" id="KW-1133">Transmembrane helix</keyword>
<feature type="transmembrane region" description="Helical" evidence="1">
    <location>
        <begin position="20"/>
        <end position="42"/>
    </location>
</feature>
<evidence type="ECO:0000256" key="1">
    <source>
        <dbReference type="SAM" id="Phobius"/>
    </source>
</evidence>
<evidence type="ECO:0000313" key="3">
    <source>
        <dbReference type="Proteomes" id="UP000308828"/>
    </source>
</evidence>
<evidence type="ECO:0000313" key="2">
    <source>
        <dbReference type="EMBL" id="THV22561.1"/>
    </source>
</evidence>